<name>A0AA36CS09_9BILA</name>
<dbReference type="AlphaFoldDB" id="A0AA36CS09"/>
<gene>
    <name evidence="2" type="ORF">MSPICULIGERA_LOCUS11622</name>
</gene>
<evidence type="ECO:0000256" key="1">
    <source>
        <dbReference type="SAM" id="SignalP"/>
    </source>
</evidence>
<evidence type="ECO:0000313" key="3">
    <source>
        <dbReference type="Proteomes" id="UP001177023"/>
    </source>
</evidence>
<keyword evidence="1" id="KW-0732">Signal</keyword>
<reference evidence="2" key="1">
    <citation type="submission" date="2023-06" db="EMBL/GenBank/DDBJ databases">
        <authorList>
            <person name="Delattre M."/>
        </authorList>
    </citation>
    <scope>NUCLEOTIDE SEQUENCE</scope>
    <source>
        <strain evidence="2">AF72</strain>
    </source>
</reference>
<keyword evidence="3" id="KW-1185">Reference proteome</keyword>
<dbReference type="EMBL" id="CATQJA010002617">
    <property type="protein sequence ID" value="CAJ0573258.1"/>
    <property type="molecule type" value="Genomic_DNA"/>
</dbReference>
<feature type="signal peptide" evidence="1">
    <location>
        <begin position="1"/>
        <end position="20"/>
    </location>
</feature>
<protein>
    <submittedName>
        <fullName evidence="2">Uncharacterized protein</fullName>
    </submittedName>
</protein>
<evidence type="ECO:0000313" key="2">
    <source>
        <dbReference type="EMBL" id="CAJ0573258.1"/>
    </source>
</evidence>
<dbReference type="Proteomes" id="UP001177023">
    <property type="component" value="Unassembled WGS sequence"/>
</dbReference>
<feature type="chain" id="PRO_5041276464" evidence="1">
    <location>
        <begin position="21"/>
        <end position="109"/>
    </location>
</feature>
<accession>A0AA36CS09</accession>
<proteinExistence type="predicted"/>
<feature type="non-terminal residue" evidence="2">
    <location>
        <position position="1"/>
    </location>
</feature>
<comment type="caution">
    <text evidence="2">The sequence shown here is derived from an EMBL/GenBank/DDBJ whole genome shotgun (WGS) entry which is preliminary data.</text>
</comment>
<sequence length="109" mass="11754">MFSIYLFWVLIVGLAVEGEACTHNSECTLDFLFVALVSAKGGPFICNEDAECKGGDKCVNGECEIHIPANSQKLLIRPTGYREPCKGSNGKITFCLPPQHCNQGKGVCA</sequence>
<organism evidence="2 3">
    <name type="scientific">Mesorhabditis spiculigera</name>
    <dbReference type="NCBI Taxonomy" id="96644"/>
    <lineage>
        <taxon>Eukaryota</taxon>
        <taxon>Metazoa</taxon>
        <taxon>Ecdysozoa</taxon>
        <taxon>Nematoda</taxon>
        <taxon>Chromadorea</taxon>
        <taxon>Rhabditida</taxon>
        <taxon>Rhabditina</taxon>
        <taxon>Rhabditomorpha</taxon>
        <taxon>Rhabditoidea</taxon>
        <taxon>Rhabditidae</taxon>
        <taxon>Mesorhabditinae</taxon>
        <taxon>Mesorhabditis</taxon>
    </lineage>
</organism>